<dbReference type="PANTHER" id="PTHR40660">
    <property type="entry name" value="5'-PHOSPHATE OXIDASE PUTATIVE DOMAIN-CONTAINING PROTEIN-RELATED"/>
    <property type="match status" value="1"/>
</dbReference>
<name>A0AA41QLW4_9HYPH</name>
<dbReference type="Pfam" id="PF01590">
    <property type="entry name" value="GAF"/>
    <property type="match status" value="1"/>
</dbReference>
<sequence>MISLNSIRDSFEGVIPSVIATTDPAGMPNISYLSHVYYVDERHVALSNQFFSKTAANVRSSGLATVMVVDGRSGAQHILDLTFRHSEENGELFERVASHLAVMSAKQGMANVMKLRSIDIYRVEDCRAIIPVAPLAEAPASSTSSPRLPLTANLANAIASQVDAEAMLDCALDVLHKQFAFPNVMILVPDDSGEKLTTIASRGYARFGIGSETPMGSGTIGIAASTRRPLRISDMRRGQRYASAVRAAFEAEDHTLRNPLPTLAEPLSQLAVPMLCRGRLTGVLFVESPNSFAFGHEDEDALLLVASQLAVGLTLSELERFDSRPPETRTASPTQPKQTSFAVRYFSADGSIFINNEYVIRGVPGRLLYTLLRQYLETRRSSFTNREIRRDTSLGLPDFKDNLETRLILLRRRLEEKAGPVRISRPERGHIELVVEGLPAIELMT</sequence>
<dbReference type="Gene3D" id="2.30.110.10">
    <property type="entry name" value="Electron Transport, Fmn-binding Protein, Chain A"/>
    <property type="match status" value="1"/>
</dbReference>
<accession>A0AA41QLW4</accession>
<dbReference type="InterPro" id="IPR003018">
    <property type="entry name" value="GAF"/>
</dbReference>
<dbReference type="SUPFAM" id="SSF55781">
    <property type="entry name" value="GAF domain-like"/>
    <property type="match status" value="1"/>
</dbReference>
<proteinExistence type="predicted"/>
<dbReference type="AlphaFoldDB" id="A0AA41QLW4"/>
<organism evidence="2 3">
    <name type="scientific">Paradevosia shaoguanensis</name>
    <dbReference type="NCBI Taxonomy" id="1335043"/>
    <lineage>
        <taxon>Bacteria</taxon>
        <taxon>Pseudomonadati</taxon>
        <taxon>Pseudomonadota</taxon>
        <taxon>Alphaproteobacteria</taxon>
        <taxon>Hyphomicrobiales</taxon>
        <taxon>Devosiaceae</taxon>
        <taxon>Paradevosia</taxon>
    </lineage>
</organism>
<dbReference type="InterPro" id="IPR012349">
    <property type="entry name" value="Split_barrel_FMN-bd"/>
</dbReference>
<comment type="caution">
    <text evidence="2">The sequence shown here is derived from an EMBL/GenBank/DDBJ whole genome shotgun (WGS) entry which is preliminary data.</text>
</comment>
<dbReference type="Gene3D" id="3.30.450.40">
    <property type="match status" value="1"/>
</dbReference>
<evidence type="ECO:0000313" key="2">
    <source>
        <dbReference type="EMBL" id="MCI0126994.1"/>
    </source>
</evidence>
<gene>
    <name evidence="2" type="ORF">ML536_09155</name>
</gene>
<feature type="domain" description="GAF" evidence="1">
    <location>
        <begin position="163"/>
        <end position="323"/>
    </location>
</feature>
<dbReference type="Proteomes" id="UP001156140">
    <property type="component" value="Unassembled WGS sequence"/>
</dbReference>
<dbReference type="SMART" id="SM00065">
    <property type="entry name" value="GAF"/>
    <property type="match status" value="1"/>
</dbReference>
<evidence type="ECO:0000259" key="1">
    <source>
        <dbReference type="SMART" id="SM00065"/>
    </source>
</evidence>
<dbReference type="EMBL" id="JALAZD010000001">
    <property type="protein sequence ID" value="MCI0126994.1"/>
    <property type="molecule type" value="Genomic_DNA"/>
</dbReference>
<keyword evidence="3" id="KW-1185">Reference proteome</keyword>
<evidence type="ECO:0000313" key="3">
    <source>
        <dbReference type="Proteomes" id="UP001156140"/>
    </source>
</evidence>
<protein>
    <submittedName>
        <fullName evidence="2">GAF domain-containing protein</fullName>
    </submittedName>
</protein>
<dbReference type="SUPFAM" id="SSF50475">
    <property type="entry name" value="FMN-binding split barrel"/>
    <property type="match status" value="1"/>
</dbReference>
<reference evidence="2" key="1">
    <citation type="submission" date="2022-03" db="EMBL/GenBank/DDBJ databases">
        <title>The complete genome sequence of a Methyloterrigena soli.</title>
        <authorList>
            <person name="Zi Z."/>
        </authorList>
    </citation>
    <scope>NUCLEOTIDE SEQUENCE</scope>
    <source>
        <strain evidence="2">M48</strain>
    </source>
</reference>
<dbReference type="PANTHER" id="PTHR40660:SF1">
    <property type="entry name" value="5'-PHOSPHATE OXIDASE PUTATIVE DOMAIN-CONTAINING PROTEIN-RELATED"/>
    <property type="match status" value="1"/>
</dbReference>
<dbReference type="InterPro" id="IPR029016">
    <property type="entry name" value="GAF-like_dom_sf"/>
</dbReference>
<dbReference type="RefSeq" id="WP_281735672.1">
    <property type="nucleotide sequence ID" value="NZ_JAKETQ010000001.1"/>
</dbReference>